<protein>
    <submittedName>
        <fullName evidence="1">Uncharacterized protein</fullName>
    </submittedName>
</protein>
<organism evidence="1 2">
    <name type="scientific">Mycena maculata</name>
    <dbReference type="NCBI Taxonomy" id="230809"/>
    <lineage>
        <taxon>Eukaryota</taxon>
        <taxon>Fungi</taxon>
        <taxon>Dikarya</taxon>
        <taxon>Basidiomycota</taxon>
        <taxon>Agaricomycotina</taxon>
        <taxon>Agaricomycetes</taxon>
        <taxon>Agaricomycetidae</taxon>
        <taxon>Agaricales</taxon>
        <taxon>Marasmiineae</taxon>
        <taxon>Mycenaceae</taxon>
        <taxon>Mycena</taxon>
    </lineage>
</organism>
<dbReference type="AlphaFoldDB" id="A0AAD7K1P3"/>
<keyword evidence="2" id="KW-1185">Reference proteome</keyword>
<reference evidence="1" key="1">
    <citation type="submission" date="2023-03" db="EMBL/GenBank/DDBJ databases">
        <title>Massive genome expansion in bonnet fungi (Mycena s.s.) driven by repeated elements and novel gene families across ecological guilds.</title>
        <authorList>
            <consortium name="Lawrence Berkeley National Laboratory"/>
            <person name="Harder C.B."/>
            <person name="Miyauchi S."/>
            <person name="Viragh M."/>
            <person name="Kuo A."/>
            <person name="Thoen E."/>
            <person name="Andreopoulos B."/>
            <person name="Lu D."/>
            <person name="Skrede I."/>
            <person name="Drula E."/>
            <person name="Henrissat B."/>
            <person name="Morin E."/>
            <person name="Kohler A."/>
            <person name="Barry K."/>
            <person name="LaButti K."/>
            <person name="Morin E."/>
            <person name="Salamov A."/>
            <person name="Lipzen A."/>
            <person name="Mereny Z."/>
            <person name="Hegedus B."/>
            <person name="Baldrian P."/>
            <person name="Stursova M."/>
            <person name="Weitz H."/>
            <person name="Taylor A."/>
            <person name="Grigoriev I.V."/>
            <person name="Nagy L.G."/>
            <person name="Martin F."/>
            <person name="Kauserud H."/>
        </authorList>
    </citation>
    <scope>NUCLEOTIDE SEQUENCE</scope>
    <source>
        <strain evidence="1">CBHHK188m</strain>
    </source>
</reference>
<dbReference type="EMBL" id="JARJLG010000012">
    <property type="protein sequence ID" value="KAJ7776500.1"/>
    <property type="molecule type" value="Genomic_DNA"/>
</dbReference>
<gene>
    <name evidence="1" type="ORF">DFH07DRAFT_980644</name>
</gene>
<evidence type="ECO:0000313" key="1">
    <source>
        <dbReference type="EMBL" id="KAJ7776500.1"/>
    </source>
</evidence>
<sequence length="180" mass="19259">MSSPVTFCNVPVSTRFDGQALRSCVSLDWVINSGLHTRTSQLSGLLTLPCHAAVISMCLTGVPVTASLTSDLVLGLDWLHSVQNSDPELVVHLSCGRKLGSVYAPPSSTGTYLHIPGIPTSCIGVTKKHWCGALISVHGWIWCSILPLVNASYARAPAISYARAPSILYARWSVPYAGHF</sequence>
<proteinExistence type="predicted"/>
<name>A0AAD7K1P3_9AGAR</name>
<comment type="caution">
    <text evidence="1">The sequence shown here is derived from an EMBL/GenBank/DDBJ whole genome shotgun (WGS) entry which is preliminary data.</text>
</comment>
<evidence type="ECO:0000313" key="2">
    <source>
        <dbReference type="Proteomes" id="UP001215280"/>
    </source>
</evidence>
<dbReference type="Proteomes" id="UP001215280">
    <property type="component" value="Unassembled WGS sequence"/>
</dbReference>
<accession>A0AAD7K1P3</accession>